<keyword evidence="5" id="KW-1185">Reference proteome</keyword>
<dbReference type="Proteomes" id="UP000593842">
    <property type="component" value="Chromosome"/>
</dbReference>
<dbReference type="GeneID" id="70578736"/>
<evidence type="ECO:0000313" key="5">
    <source>
        <dbReference type="Proteomes" id="UP000240974"/>
    </source>
</evidence>
<keyword evidence="1" id="KW-0472">Membrane</keyword>
<evidence type="ECO:0000313" key="6">
    <source>
        <dbReference type="Proteomes" id="UP000593842"/>
    </source>
</evidence>
<accession>A0A2T3FPN5</accession>
<evidence type="ECO:0000313" key="3">
    <source>
        <dbReference type="EMBL" id="MCB8561614.1"/>
    </source>
</evidence>
<dbReference type="EMBL" id="AP024085">
    <property type="protein sequence ID" value="BCL56609.1"/>
    <property type="molecule type" value="Genomic_DNA"/>
</dbReference>
<reference evidence="4 5" key="1">
    <citation type="journal article" date="2019" name="Int. J. Syst. Evol. Microbiol.">
        <title>Faecalibacillus intestinalis gen. nov., sp. nov. and Faecalibacillus faecis sp. nov., isolated from human faeces.</title>
        <authorList>
            <person name="Seo B."/>
            <person name="Jeon K."/>
            <person name="Baek I."/>
            <person name="Lee Y.M."/>
            <person name="Baek K."/>
            <person name="Ko G."/>
        </authorList>
    </citation>
    <scope>NUCLEOTIDE SEQUENCE [LARGE SCALE GENOMIC DNA]</scope>
    <source>
        <strain evidence="4 5">SNUG30099</strain>
    </source>
</reference>
<proteinExistence type="predicted"/>
<reference evidence="3" key="4">
    <citation type="submission" date="2021-10" db="EMBL/GenBank/DDBJ databases">
        <title>Collection of gut derived symbiotic bacterial strains cultured from healthy donors.</title>
        <authorList>
            <person name="Lin H."/>
            <person name="Littmann E."/>
            <person name="Kohout C."/>
            <person name="Pamer E.G."/>
        </authorList>
    </citation>
    <scope>NUCLEOTIDE SEQUENCE</scope>
    <source>
        <strain evidence="3">DFI.5.2</strain>
    </source>
</reference>
<dbReference type="EMBL" id="PYLQ01000023">
    <property type="protein sequence ID" value="PST37232.1"/>
    <property type="molecule type" value="Genomic_DNA"/>
</dbReference>
<dbReference type="RefSeq" id="WP_022002278.1">
    <property type="nucleotide sequence ID" value="NZ_AP024085.1"/>
</dbReference>
<keyword evidence="1" id="KW-0812">Transmembrane</keyword>
<dbReference type="Gene3D" id="3.40.30.10">
    <property type="entry name" value="Glutaredoxin"/>
    <property type="match status" value="1"/>
</dbReference>
<dbReference type="KEGG" id="fit:Fi14EGH31_03210"/>
<evidence type="ECO:0000313" key="2">
    <source>
        <dbReference type="EMBL" id="BCL56609.1"/>
    </source>
</evidence>
<dbReference type="SUPFAM" id="SSF52833">
    <property type="entry name" value="Thioredoxin-like"/>
    <property type="match status" value="1"/>
</dbReference>
<evidence type="ECO:0000313" key="4">
    <source>
        <dbReference type="EMBL" id="PST37232.1"/>
    </source>
</evidence>
<dbReference type="Proteomes" id="UP001197827">
    <property type="component" value="Unassembled WGS sequence"/>
</dbReference>
<organism evidence="4 5">
    <name type="scientific">Faecalibacillus intestinalis</name>
    <dbReference type="NCBI Taxonomy" id="1982626"/>
    <lineage>
        <taxon>Bacteria</taxon>
        <taxon>Bacillati</taxon>
        <taxon>Bacillota</taxon>
        <taxon>Erysipelotrichia</taxon>
        <taxon>Erysipelotrichales</taxon>
        <taxon>Coprobacillaceae</taxon>
        <taxon>Faecalibacillus</taxon>
    </lineage>
</organism>
<sequence>MDFFKKIGKEVSVFGLVFVVFIALFAYRQVTHVELSTISQDKLEEKIKDKDSFVVVVGSDKDNTTLNYKNVCLKYLEKNHSDKIYYVNLAKENNATTYIQKTFKTDDGTIPSTFVMKNGKVKVQKSGSLSYYRIAELFK</sequence>
<dbReference type="InterPro" id="IPR036249">
    <property type="entry name" value="Thioredoxin-like_sf"/>
</dbReference>
<protein>
    <submittedName>
        <fullName evidence="4">Uncharacterized protein</fullName>
    </submittedName>
</protein>
<evidence type="ECO:0000256" key="1">
    <source>
        <dbReference type="SAM" id="Phobius"/>
    </source>
</evidence>
<dbReference type="AlphaFoldDB" id="A0A2T3FPN5"/>
<dbReference type="Proteomes" id="UP000240974">
    <property type="component" value="Unassembled WGS sequence"/>
</dbReference>
<feature type="transmembrane region" description="Helical" evidence="1">
    <location>
        <begin position="12"/>
        <end position="30"/>
    </location>
</feature>
<gene>
    <name evidence="4" type="ORF">C7U54_12435</name>
    <name evidence="2" type="ORF">Fi14EGH31_03210</name>
    <name evidence="3" type="ORF">LJD74_06270</name>
</gene>
<keyword evidence="1" id="KW-1133">Transmembrane helix</keyword>
<dbReference type="EMBL" id="JAJDKQ010000009">
    <property type="protein sequence ID" value="MCB8561614.1"/>
    <property type="molecule type" value="Genomic_DNA"/>
</dbReference>
<reference evidence="6" key="3">
    <citation type="submission" date="2020-09" db="EMBL/GenBank/DDBJ databases">
        <title>Complete genome sequencing of Faecalibacillus intestinalis strain 14EGH31.</title>
        <authorList>
            <person name="Sakamoto M."/>
            <person name="Murakami T."/>
            <person name="Mori H."/>
        </authorList>
    </citation>
    <scope>NUCLEOTIDE SEQUENCE [LARGE SCALE GENOMIC DNA]</scope>
    <source>
        <strain evidence="6">14EGH31</strain>
    </source>
</reference>
<name>A0A2T3FPN5_9FIRM</name>
<reference evidence="2" key="2">
    <citation type="journal article" date="2020" name="Microbiol. Resour. Announc.">
        <title>Complete Genome Sequence of Faecalibacillus intestinalis JCM 34082, Isolated from Feces from a Healthy Japanese Female.</title>
        <authorList>
            <person name="Sakamoto M."/>
            <person name="Ikeyama N."/>
            <person name="Toyoda A."/>
            <person name="Murakami T."/>
            <person name="Mori H."/>
            <person name="Ohkuma M."/>
        </authorList>
    </citation>
    <scope>NUCLEOTIDE SEQUENCE</scope>
    <source>
        <strain evidence="2">14EGH31</strain>
    </source>
</reference>